<feature type="compositionally biased region" description="Polar residues" evidence="1">
    <location>
        <begin position="678"/>
        <end position="687"/>
    </location>
</feature>
<feature type="region of interest" description="Disordered" evidence="1">
    <location>
        <begin position="386"/>
        <end position="476"/>
    </location>
</feature>
<dbReference type="EMBL" id="JAPDMQ010000012">
    <property type="protein sequence ID" value="KAK0540502.1"/>
    <property type="molecule type" value="Genomic_DNA"/>
</dbReference>
<accession>A0AAN6GJE1</accession>
<feature type="region of interest" description="Disordered" evidence="1">
    <location>
        <begin position="2170"/>
        <end position="2200"/>
    </location>
</feature>
<feature type="compositionally biased region" description="Polar residues" evidence="1">
    <location>
        <begin position="268"/>
        <end position="279"/>
    </location>
</feature>
<feature type="region of interest" description="Disordered" evidence="1">
    <location>
        <begin position="1276"/>
        <end position="1319"/>
    </location>
</feature>
<gene>
    <name evidence="3" type="ORF">OC842_000437</name>
</gene>
<keyword evidence="4" id="KW-1185">Reference proteome</keyword>
<dbReference type="Gene3D" id="1.20.900.10">
    <property type="entry name" value="Dbl homology (DH) domain"/>
    <property type="match status" value="1"/>
</dbReference>
<evidence type="ECO:0000256" key="1">
    <source>
        <dbReference type="SAM" id="MobiDB-lite"/>
    </source>
</evidence>
<feature type="compositionally biased region" description="Low complexity" evidence="1">
    <location>
        <begin position="32"/>
        <end position="45"/>
    </location>
</feature>
<feature type="compositionally biased region" description="Basic and acidic residues" evidence="1">
    <location>
        <begin position="617"/>
        <end position="632"/>
    </location>
</feature>
<dbReference type="GO" id="GO:0005085">
    <property type="term" value="F:guanyl-nucleotide exchange factor activity"/>
    <property type="evidence" value="ECO:0007669"/>
    <property type="project" value="InterPro"/>
</dbReference>
<feature type="compositionally biased region" description="Polar residues" evidence="1">
    <location>
        <begin position="718"/>
        <end position="732"/>
    </location>
</feature>
<dbReference type="InterPro" id="IPR035899">
    <property type="entry name" value="DBL_dom_sf"/>
</dbReference>
<feature type="compositionally biased region" description="Basic and acidic residues" evidence="1">
    <location>
        <begin position="392"/>
        <end position="402"/>
    </location>
</feature>
<feature type="compositionally biased region" description="Polar residues" evidence="1">
    <location>
        <begin position="1017"/>
        <end position="1026"/>
    </location>
</feature>
<dbReference type="InterPro" id="IPR051092">
    <property type="entry name" value="FYVE_RhoGEF_PH"/>
</dbReference>
<name>A0AAN6GJE1_9BASI</name>
<feature type="compositionally biased region" description="Basic and acidic residues" evidence="1">
    <location>
        <begin position="654"/>
        <end position="667"/>
    </location>
</feature>
<dbReference type="Pfam" id="PF00621">
    <property type="entry name" value="RhoGEF"/>
    <property type="match status" value="1"/>
</dbReference>
<feature type="region of interest" description="Disordered" evidence="1">
    <location>
        <begin position="1716"/>
        <end position="1743"/>
    </location>
</feature>
<dbReference type="PROSITE" id="PS50010">
    <property type="entry name" value="DH_2"/>
    <property type="match status" value="1"/>
</dbReference>
<protein>
    <recommendedName>
        <fullName evidence="2">DH domain-containing protein</fullName>
    </recommendedName>
</protein>
<feature type="region of interest" description="Disordered" evidence="1">
    <location>
        <begin position="577"/>
        <end position="749"/>
    </location>
</feature>
<feature type="compositionally biased region" description="Basic and acidic residues" evidence="1">
    <location>
        <begin position="1051"/>
        <end position="1076"/>
    </location>
</feature>
<feature type="compositionally biased region" description="Polar residues" evidence="1">
    <location>
        <begin position="1295"/>
        <end position="1307"/>
    </location>
</feature>
<dbReference type="CDD" id="cd00160">
    <property type="entry name" value="RhoGEF"/>
    <property type="match status" value="1"/>
</dbReference>
<dbReference type="SMART" id="SM00325">
    <property type="entry name" value="RhoGEF"/>
    <property type="match status" value="1"/>
</dbReference>
<dbReference type="GO" id="GO:0005737">
    <property type="term" value="C:cytoplasm"/>
    <property type="evidence" value="ECO:0007669"/>
    <property type="project" value="TreeGrafter"/>
</dbReference>
<comment type="caution">
    <text evidence="3">The sequence shown here is derived from an EMBL/GenBank/DDBJ whole genome shotgun (WGS) entry which is preliminary data.</text>
</comment>
<feature type="region of interest" description="Disordered" evidence="1">
    <location>
        <begin position="1"/>
        <end position="56"/>
    </location>
</feature>
<feature type="region of interest" description="Disordered" evidence="1">
    <location>
        <begin position="953"/>
        <end position="1079"/>
    </location>
</feature>
<dbReference type="PANTHER" id="PTHR12673">
    <property type="entry name" value="FACIOGENITAL DYSPLASIA PROTEIN"/>
    <property type="match status" value="1"/>
</dbReference>
<evidence type="ECO:0000313" key="4">
    <source>
        <dbReference type="Proteomes" id="UP001176521"/>
    </source>
</evidence>
<feature type="domain" description="DH" evidence="2">
    <location>
        <begin position="1436"/>
        <end position="1625"/>
    </location>
</feature>
<dbReference type="PANTHER" id="PTHR12673:SF159">
    <property type="entry name" value="LD03170P"/>
    <property type="match status" value="1"/>
</dbReference>
<feature type="region of interest" description="Disordered" evidence="1">
    <location>
        <begin position="220"/>
        <end position="310"/>
    </location>
</feature>
<dbReference type="InterPro" id="IPR000219">
    <property type="entry name" value="DH_dom"/>
</dbReference>
<feature type="compositionally biased region" description="Polar residues" evidence="1">
    <location>
        <begin position="1172"/>
        <end position="1185"/>
    </location>
</feature>
<reference evidence="3" key="1">
    <citation type="journal article" date="2023" name="PhytoFront">
        <title>Draft Genome Resources of Seven Strains of Tilletia horrida, Causal Agent of Kernel Smut of Rice.</title>
        <authorList>
            <person name="Khanal S."/>
            <person name="Antony Babu S."/>
            <person name="Zhou X.G."/>
        </authorList>
    </citation>
    <scope>NUCLEOTIDE SEQUENCE</scope>
    <source>
        <strain evidence="3">TX3</strain>
    </source>
</reference>
<feature type="compositionally biased region" description="Basic and acidic residues" evidence="1">
    <location>
        <begin position="1279"/>
        <end position="1294"/>
    </location>
</feature>
<proteinExistence type="predicted"/>
<dbReference type="Proteomes" id="UP001176521">
    <property type="component" value="Unassembled WGS sequence"/>
</dbReference>
<organism evidence="3 4">
    <name type="scientific">Tilletia horrida</name>
    <dbReference type="NCBI Taxonomy" id="155126"/>
    <lineage>
        <taxon>Eukaryota</taxon>
        <taxon>Fungi</taxon>
        <taxon>Dikarya</taxon>
        <taxon>Basidiomycota</taxon>
        <taxon>Ustilaginomycotina</taxon>
        <taxon>Exobasidiomycetes</taxon>
        <taxon>Tilletiales</taxon>
        <taxon>Tilletiaceae</taxon>
        <taxon>Tilletia</taxon>
    </lineage>
</organism>
<feature type="region of interest" description="Disordered" evidence="1">
    <location>
        <begin position="1172"/>
        <end position="1213"/>
    </location>
</feature>
<feature type="compositionally biased region" description="Low complexity" evidence="1">
    <location>
        <begin position="577"/>
        <end position="593"/>
    </location>
</feature>
<feature type="region of interest" description="Disordered" evidence="1">
    <location>
        <begin position="1098"/>
        <end position="1142"/>
    </location>
</feature>
<sequence>MALGSNQKRFSRTKGLRRFSSIRASSPPPPSKKASSGGSGSKVDGASGGISTSYVMPDRTQAREFIKHISNSSTSSSEFSLSVALSPYLGVDPVPSQTKAPLRKASIVSITSSMKTFPHGEVFDSSSPPLSPGFARQHLPAPSRSRERHSALLDTPRSGIAGIGANGNAREARAALMAVDSEIFSTGGHPMPEPSSKKKPSMLSLRAAAQHEQLLRQSIDFGGAAGSPPPMPTSPALRRVRQDSSSTVLGDGRRSSTLAVAQRESRLASRSTDSFQADTANRAAGPSSTNQQRHGHEGGNGGGLPGTDAMSTLANQIGRRSKSVNKIIGADVANGWQLMWTLATSENADPQPQQPATCLAVVSQPERGPLSSTSVRATEPLALSVAPPQVPARREPSMEARPRIPRTRMGTSKSLAKPEPEASPILPLHPPRTMASPNASSFPAPPRTRSNDVASRRTESSLNSIPSEPGPSQIASIPLDSASTAALSPMLLSTVSVGSVKSIVSAKPQVTEMVAPQRPPRSAKRISVAWRSSAMPLSSSTLSQPSPLRSELGAHDRRSYVPLASTPVQELNLEQALAKAAQPAQQQQQQQEALPPPKAPVQAEAGDQSFATAFSSEQEKRTWSSERNRPDSSAEVAQSEIDGASVAAEPQPVLERDTLAAQSHEDSYSDLEIVAMTETESGDNSSSNEDEDEAREEERKEAAAAAERVSVHSRSETQHSPSGSNRRMSSGRQRVRSQMGHPMAVPSTSAHSLIEVLADDESARMAADAQWEMLTGTRLHRPLISKAAEVYTTDIHQHYGAHKTEIFTTHRRVSLHGEIATMAVSGEQHGRDQAMHAVEMWRRLAESYEMGELSKMDAVESAPTPAASVMMEDDMSEAPSRRSPDAGMHHTEHIAVLETRRVEINWAAAAAAGSGVVAPSSSSQLFSQLISTHSSQRTALQAGNPHLQSWCQDQAEMGSPSPPGLDFEHVDSESDPSMFDTPMPGAFLPRFSPATTPLPAFSQRTKNGKDYSGDASAMSSQEPSSYDETRHGLGLIFGSNDDITPPSSHGHKSDEPTWEAADRNGNKEDDRADAANDTRASVSFSAADSASVAASDCFESADEGSEADWGSRRHSKESSRRSKTIVVKSSGSSASLWKAPTETGRTSITVEAVASDHPPLVAARALTLQSSPVQEASRVQPSASEKTAIPSPKPAMVERPAARPRRQGNNTRSLEAEKLQNALRAMASASAEEAARASDEYADYPAAAMKRRSMQAAMYPAFGHTPTIPEQEYASFDRPSTEDVMKSQAEDRHASQTQPISQNSWNESPDLDGANSEPGSQTIAQLRFAKANRRRDNVSGSIRNSVIAEEPNEAEVLSARRASKRMSKLGLIDMTSARTAEKSKSITARQRQRLTASMNSTPIMLAEPPSHISWRSKLSVSAFQDLLDEWGPLEMHRQEVLWELCETERSFVQAICSVQKIFALPLRTPEGRWIKGVPCTVARLFDWLQDIFQLHCKIHSVLQLARHEQAPVLINIAERLLRYIPKLEVHQPYLVRFESVMQTIEEMLRSENSVFGQFIKMQMQIPECKSMSFSSLLLKPVQRLMKYPLFFKQLAELTPSTHPDHHATQALLQSTDQVIRDMNDVKAREEDYRDLKALQARIKGLPEGFHLATRERRLLRQGSITSVQLTPREKIQLGLTLTLADIQQGVPHSLPNSPLMGFRTFSASSSEAVRDGSFLPHSRVPGTTADSEAPGGSTTLSAASVASNTSEWDAYSPMMPTINGRPSSFVSMASTRSESSASFPIVPPAMGSRDHFDRLMAKAPARKSSVANMLLRKDKQKDKESVLHAFVFSDLVVLTSAEEGSGKSKVSRKSKSTSGANQTGFELIERVGLARIVKVTDHSGKCADRPHLLELEVLPLKVDSSYATGFDKRNVSQGPTTLFLAFNNAGSEGANATPTSKTPEAESALWYRALERSFLWSLRSRKRNSLMYSSKRESMMSLASSGNRAQIQTAHADWPRREKQVTDLVMAAARAGDAENLASLIQAGLPFPKSPSQQDLALFAGEELRITHTKLYGQESELSGPTGEASHIPVVGFGILDEAEEEREERRWWALRLSEVRQAAEAEREIDAMVKQLRSDDSTSSSGTSVAFGASPDAMQFQLHQQVRHPGATGGARRKVRQGLPVLRSGVSSDFTTSSSGADSTGSTAMSSLSSSDYRF</sequence>
<evidence type="ECO:0000259" key="2">
    <source>
        <dbReference type="PROSITE" id="PS50010"/>
    </source>
</evidence>
<dbReference type="SUPFAM" id="SSF48065">
    <property type="entry name" value="DBL homology domain (DH-domain)"/>
    <property type="match status" value="1"/>
</dbReference>
<evidence type="ECO:0000313" key="3">
    <source>
        <dbReference type="EMBL" id="KAK0540502.1"/>
    </source>
</evidence>